<dbReference type="AlphaFoldDB" id="A0AA38FGJ6"/>
<evidence type="ECO:0000313" key="3">
    <source>
        <dbReference type="Proteomes" id="UP000824469"/>
    </source>
</evidence>
<dbReference type="Proteomes" id="UP000824469">
    <property type="component" value="Unassembled WGS sequence"/>
</dbReference>
<feature type="region of interest" description="Disordered" evidence="1">
    <location>
        <begin position="1"/>
        <end position="34"/>
    </location>
</feature>
<gene>
    <name evidence="2" type="ORF">KI387_013241</name>
</gene>
<protein>
    <submittedName>
        <fullName evidence="2">Uncharacterized protein</fullName>
    </submittedName>
</protein>
<evidence type="ECO:0000256" key="1">
    <source>
        <dbReference type="SAM" id="MobiDB-lite"/>
    </source>
</evidence>
<accession>A0AA38FGJ6</accession>
<evidence type="ECO:0000313" key="2">
    <source>
        <dbReference type="EMBL" id="KAH9301658.1"/>
    </source>
</evidence>
<sequence>MRNNFAKVSGNGQKSYGSQNDNFKASNKFKPRKGPVGGCFNCVKDHYANHCPLNKMIVVNNIGYTLRWLTDKLKSKLRL</sequence>
<feature type="compositionally biased region" description="Polar residues" evidence="1">
    <location>
        <begin position="10"/>
        <end position="25"/>
    </location>
</feature>
<reference evidence="2 3" key="1">
    <citation type="journal article" date="2021" name="Nat. Plants">
        <title>The Taxus genome provides insights into paclitaxel biosynthesis.</title>
        <authorList>
            <person name="Xiong X."/>
            <person name="Gou J."/>
            <person name="Liao Q."/>
            <person name="Li Y."/>
            <person name="Zhou Q."/>
            <person name="Bi G."/>
            <person name="Li C."/>
            <person name="Du R."/>
            <person name="Wang X."/>
            <person name="Sun T."/>
            <person name="Guo L."/>
            <person name="Liang H."/>
            <person name="Lu P."/>
            <person name="Wu Y."/>
            <person name="Zhang Z."/>
            <person name="Ro D.K."/>
            <person name="Shang Y."/>
            <person name="Huang S."/>
            <person name="Yan J."/>
        </authorList>
    </citation>
    <scope>NUCLEOTIDE SEQUENCE [LARGE SCALE GENOMIC DNA]</scope>
    <source>
        <strain evidence="2">Ta-2019</strain>
    </source>
</reference>
<name>A0AA38FGJ6_TAXCH</name>
<proteinExistence type="predicted"/>
<comment type="caution">
    <text evidence="2">The sequence shown here is derived from an EMBL/GenBank/DDBJ whole genome shotgun (WGS) entry which is preliminary data.</text>
</comment>
<keyword evidence="3" id="KW-1185">Reference proteome</keyword>
<organism evidence="2 3">
    <name type="scientific">Taxus chinensis</name>
    <name type="common">Chinese yew</name>
    <name type="synonym">Taxus wallichiana var. chinensis</name>
    <dbReference type="NCBI Taxonomy" id="29808"/>
    <lineage>
        <taxon>Eukaryota</taxon>
        <taxon>Viridiplantae</taxon>
        <taxon>Streptophyta</taxon>
        <taxon>Embryophyta</taxon>
        <taxon>Tracheophyta</taxon>
        <taxon>Spermatophyta</taxon>
        <taxon>Pinopsida</taxon>
        <taxon>Pinidae</taxon>
        <taxon>Conifers II</taxon>
        <taxon>Cupressales</taxon>
        <taxon>Taxaceae</taxon>
        <taxon>Taxus</taxon>
    </lineage>
</organism>
<dbReference type="EMBL" id="JAHRHJ020000009">
    <property type="protein sequence ID" value="KAH9301658.1"/>
    <property type="molecule type" value="Genomic_DNA"/>
</dbReference>